<dbReference type="InterPro" id="IPR002110">
    <property type="entry name" value="Ankyrin_rpt"/>
</dbReference>
<dbReference type="PROSITE" id="PS50088">
    <property type="entry name" value="ANK_REPEAT"/>
    <property type="match status" value="1"/>
</dbReference>
<reference evidence="3" key="1">
    <citation type="submission" date="2019-07" db="EMBL/GenBank/DDBJ databases">
        <title>The discovery of a new lineage B mimivirus raises questions about particles surface fibrils.</title>
        <authorList>
            <person name="Silva L.K.S."/>
            <person name="Rodrigues R.A.L."/>
            <person name="Andrade A.C.S.P."/>
            <person name="Hikida H."/>
            <person name="Andreani J."/>
            <person name="Levasseur A."/>
            <person name="La Scola B."/>
            <person name="Abrahao J.S."/>
        </authorList>
    </citation>
    <scope>NUCLEOTIDE SEQUENCE</scope>
    <source>
        <strain evidence="3">B60</strain>
    </source>
</reference>
<dbReference type="SMART" id="SM00248">
    <property type="entry name" value="ANK"/>
    <property type="match status" value="4"/>
</dbReference>
<evidence type="ECO:0000313" key="3">
    <source>
        <dbReference type="EMBL" id="QID05775.1"/>
    </source>
</evidence>
<dbReference type="PANTHER" id="PTHR44207">
    <property type="entry name" value="SURFACE ANTIGEN BSPA-LIKE-RELATED"/>
    <property type="match status" value="1"/>
</dbReference>
<keyword evidence="2" id="KW-0040">ANK repeat</keyword>
<keyword evidence="1" id="KW-0677">Repeat</keyword>
<sequence length="266" mass="30781">MQSEVYYKFTRDNEKNGDYQYVDGINLIDENDSLNNKKLIFFKAKNAFSCLYIGAKYLREVKVQKDWIISSPDSITSHRFYAKKMIFTTRLDLTDVTTITYLINKGANISARGNYALAWACNEGYIDIVKYIYSLIIPNSKLMNECLHFAIKNGKLDVVKFLIEKGAEFCPYNNHYIYDSFEICSRKGHMETVKYLLSLVNDVNKLFCFYDKNMRSLLSDVEYCKILVERGLGYGNHNECLKHCVKNGYIDSVKYLVSIGADIQSI</sequence>
<dbReference type="PROSITE" id="PS50297">
    <property type="entry name" value="ANK_REP_REGION"/>
    <property type="match status" value="1"/>
</dbReference>
<dbReference type="SUPFAM" id="SSF48403">
    <property type="entry name" value="Ankyrin repeat"/>
    <property type="match status" value="1"/>
</dbReference>
<evidence type="ECO:0000256" key="2">
    <source>
        <dbReference type="ARBA" id="ARBA00023043"/>
    </source>
</evidence>
<dbReference type="PANTHER" id="PTHR44207:SF1">
    <property type="entry name" value="SURFACE ANTIGEN BSPA-LIKE"/>
    <property type="match status" value="1"/>
</dbReference>
<dbReference type="EMBL" id="MN175499">
    <property type="protein sequence ID" value="QID05775.1"/>
    <property type="molecule type" value="Genomic_DNA"/>
</dbReference>
<proteinExistence type="predicted"/>
<dbReference type="Pfam" id="PF12796">
    <property type="entry name" value="Ank_2"/>
    <property type="match status" value="1"/>
</dbReference>
<protein>
    <submittedName>
        <fullName evidence="3">Ankyrin repeat-containing protein</fullName>
    </submittedName>
</protein>
<evidence type="ECO:0000256" key="1">
    <source>
        <dbReference type="ARBA" id="ARBA00022737"/>
    </source>
</evidence>
<dbReference type="Gene3D" id="1.25.40.20">
    <property type="entry name" value="Ankyrin repeat-containing domain"/>
    <property type="match status" value="1"/>
</dbReference>
<dbReference type="InterPro" id="IPR036770">
    <property type="entry name" value="Ankyrin_rpt-contain_sf"/>
</dbReference>
<name>A0A6G6AAA5_9VIRU</name>
<organism evidence="3">
    <name type="scientific">Borely moumouvirus</name>
    <dbReference type="NCBI Taxonomy" id="2712067"/>
    <lineage>
        <taxon>Viruses</taxon>
        <taxon>Varidnaviria</taxon>
        <taxon>Bamfordvirae</taxon>
        <taxon>Nucleocytoviricota</taxon>
        <taxon>Megaviricetes</taxon>
        <taxon>Imitervirales</taxon>
        <taxon>Mimiviridae</taxon>
        <taxon>Megamimivirinae</taxon>
        <taxon>Moumouvirus</taxon>
    </lineage>
</organism>
<accession>A0A6G6AAA5</accession>